<sequence>MDQSFPNTEHLKGKTLINELFLNGKSVTAYPLRMYYIPLKDNDVKGFKVGVSVPKRNFKLAVHRNRIKRLLRESFRKNKYLVYNGTTQHFALLIVYIGKETPEYEFVETKFKKLVGAFLKAVS</sequence>
<keyword evidence="4 7" id="KW-0255">Endonuclease</keyword>
<name>A3U647_CROAH</name>
<dbReference type="InterPro" id="IPR020539">
    <property type="entry name" value="RNase_P_CS"/>
</dbReference>
<gene>
    <name evidence="7" type="primary">rnpA</name>
    <name evidence="9" type="ordered locus">CA2559_03125</name>
</gene>
<comment type="subunit">
    <text evidence="7">Consists of a catalytic RNA component (M1 or rnpB) and a protein subunit.</text>
</comment>
<dbReference type="RefSeq" id="WP_013186390.1">
    <property type="nucleotide sequence ID" value="NC_014230.1"/>
</dbReference>
<dbReference type="PANTHER" id="PTHR33992:SF1">
    <property type="entry name" value="RIBONUCLEASE P PROTEIN COMPONENT"/>
    <property type="match status" value="1"/>
</dbReference>
<dbReference type="PROSITE" id="PS00648">
    <property type="entry name" value="RIBONUCLEASE_P"/>
    <property type="match status" value="1"/>
</dbReference>
<dbReference type="AlphaFoldDB" id="A3U647"/>
<organism evidence="9 10">
    <name type="scientific">Croceibacter atlanticus (strain ATCC BAA-628 / JCM 21780 / CIP 108009 / IAM 15332 / KCTC 12090 / HTCC2559)</name>
    <dbReference type="NCBI Taxonomy" id="216432"/>
    <lineage>
        <taxon>Bacteria</taxon>
        <taxon>Pseudomonadati</taxon>
        <taxon>Bacteroidota</taxon>
        <taxon>Flavobacteriia</taxon>
        <taxon>Flavobacteriales</taxon>
        <taxon>Flavobacteriaceae</taxon>
        <taxon>Croceibacter</taxon>
    </lineage>
</organism>
<protein>
    <recommendedName>
        <fullName evidence="7 8">Ribonuclease P protein component</fullName>
        <shortName evidence="7">RNase P protein</shortName>
        <shortName evidence="7">RNaseP protein</shortName>
        <ecNumber evidence="7 8">3.1.26.5</ecNumber>
    </recommendedName>
    <alternativeName>
        <fullName evidence="7">Protein C5</fullName>
    </alternativeName>
</protein>
<dbReference type="GO" id="GO:0004526">
    <property type="term" value="F:ribonuclease P activity"/>
    <property type="evidence" value="ECO:0007669"/>
    <property type="project" value="UniProtKB-UniRule"/>
</dbReference>
<evidence type="ECO:0000256" key="4">
    <source>
        <dbReference type="ARBA" id="ARBA00022759"/>
    </source>
</evidence>
<dbReference type="PANTHER" id="PTHR33992">
    <property type="entry name" value="RIBONUCLEASE P PROTEIN COMPONENT"/>
    <property type="match status" value="1"/>
</dbReference>
<dbReference type="HOGENOM" id="CLU_117179_1_1_10"/>
<evidence type="ECO:0000256" key="6">
    <source>
        <dbReference type="ARBA" id="ARBA00022884"/>
    </source>
</evidence>
<dbReference type="GO" id="GO:0001682">
    <property type="term" value="P:tRNA 5'-leader removal"/>
    <property type="evidence" value="ECO:0007669"/>
    <property type="project" value="UniProtKB-UniRule"/>
</dbReference>
<dbReference type="GO" id="GO:0000049">
    <property type="term" value="F:tRNA binding"/>
    <property type="evidence" value="ECO:0007669"/>
    <property type="project" value="UniProtKB-UniRule"/>
</dbReference>
<dbReference type="InterPro" id="IPR000100">
    <property type="entry name" value="RNase_P"/>
</dbReference>
<evidence type="ECO:0000256" key="8">
    <source>
        <dbReference type="NCBIfam" id="TIGR00188"/>
    </source>
</evidence>
<proteinExistence type="inferred from homology"/>
<reference evidence="9 10" key="1">
    <citation type="journal article" date="2010" name="J. Bacteriol.">
        <title>The complete genome sequence of Croceibacter atlanticus HTCC2559T.</title>
        <authorList>
            <person name="Oh H.M."/>
            <person name="Kang I."/>
            <person name="Ferriera S."/>
            <person name="Giovannoni S.J."/>
            <person name="Cho J.C."/>
        </authorList>
    </citation>
    <scope>NUCLEOTIDE SEQUENCE [LARGE SCALE GENOMIC DNA]</scope>
    <source>
        <strain evidence="10">ATCC BAA-628 / HTCC2559 / KCTC 12090</strain>
    </source>
</reference>
<keyword evidence="5 7" id="KW-0378">Hydrolase</keyword>
<dbReference type="eggNOG" id="COG0594">
    <property type="taxonomic scope" value="Bacteria"/>
</dbReference>
<dbReference type="GO" id="GO:0030677">
    <property type="term" value="C:ribonuclease P complex"/>
    <property type="evidence" value="ECO:0007669"/>
    <property type="project" value="TreeGrafter"/>
</dbReference>
<dbReference type="OrthoDB" id="1524972at2"/>
<keyword evidence="6 7" id="KW-0694">RNA-binding</keyword>
<evidence type="ECO:0000256" key="3">
    <source>
        <dbReference type="ARBA" id="ARBA00022722"/>
    </source>
</evidence>
<keyword evidence="2 7" id="KW-0819">tRNA processing</keyword>
<evidence type="ECO:0000313" key="10">
    <source>
        <dbReference type="Proteomes" id="UP000002297"/>
    </source>
</evidence>
<dbReference type="Pfam" id="PF00825">
    <property type="entry name" value="Ribonuclease_P"/>
    <property type="match status" value="1"/>
</dbReference>
<dbReference type="EC" id="3.1.26.5" evidence="7 8"/>
<comment type="similarity">
    <text evidence="7">Belongs to the RnpA family.</text>
</comment>
<dbReference type="EMBL" id="CP002046">
    <property type="protein sequence ID" value="EAP87714.1"/>
    <property type="molecule type" value="Genomic_DNA"/>
</dbReference>
<dbReference type="SUPFAM" id="SSF54211">
    <property type="entry name" value="Ribosomal protein S5 domain 2-like"/>
    <property type="match status" value="1"/>
</dbReference>
<dbReference type="KEGG" id="cat:CA2559_03125"/>
<accession>A3U647</accession>
<dbReference type="GeneID" id="89452417"/>
<comment type="catalytic activity">
    <reaction evidence="7">
        <text>Endonucleolytic cleavage of RNA, removing 5'-extranucleotides from tRNA precursor.</text>
        <dbReference type="EC" id="3.1.26.5"/>
    </reaction>
</comment>
<keyword evidence="10" id="KW-1185">Reference proteome</keyword>
<dbReference type="Proteomes" id="UP000002297">
    <property type="component" value="Chromosome"/>
</dbReference>
<comment type="function">
    <text evidence="1 7">RNaseP catalyzes the removal of the 5'-leader sequence from pre-tRNA to produce the mature 5'-terminus. It can also cleave other RNA substrates such as 4.5S RNA. The protein component plays an auxiliary but essential role in vivo by binding to the 5'-leader sequence and broadening the substrate specificity of the ribozyme.</text>
</comment>
<keyword evidence="3 7" id="KW-0540">Nuclease</keyword>
<evidence type="ECO:0000256" key="2">
    <source>
        <dbReference type="ARBA" id="ARBA00022694"/>
    </source>
</evidence>
<evidence type="ECO:0000313" key="9">
    <source>
        <dbReference type="EMBL" id="EAP87714.1"/>
    </source>
</evidence>
<evidence type="ECO:0000256" key="5">
    <source>
        <dbReference type="ARBA" id="ARBA00022801"/>
    </source>
</evidence>
<evidence type="ECO:0000256" key="7">
    <source>
        <dbReference type="HAMAP-Rule" id="MF_00227"/>
    </source>
</evidence>
<dbReference type="InterPro" id="IPR020568">
    <property type="entry name" value="Ribosomal_Su5_D2-typ_SF"/>
</dbReference>
<dbReference type="NCBIfam" id="TIGR00188">
    <property type="entry name" value="rnpA"/>
    <property type="match status" value="1"/>
</dbReference>
<dbReference type="GO" id="GO:0042781">
    <property type="term" value="F:3'-tRNA processing endoribonuclease activity"/>
    <property type="evidence" value="ECO:0007669"/>
    <property type="project" value="TreeGrafter"/>
</dbReference>
<dbReference type="Gene3D" id="3.30.230.10">
    <property type="match status" value="1"/>
</dbReference>
<dbReference type="HAMAP" id="MF_00227">
    <property type="entry name" value="RNase_P"/>
    <property type="match status" value="1"/>
</dbReference>
<dbReference type="STRING" id="216432.CA2559_03125"/>
<evidence type="ECO:0000256" key="1">
    <source>
        <dbReference type="ARBA" id="ARBA00002663"/>
    </source>
</evidence>
<dbReference type="InterPro" id="IPR014721">
    <property type="entry name" value="Ribsml_uS5_D2-typ_fold_subgr"/>
</dbReference>